<dbReference type="Pfam" id="PF04851">
    <property type="entry name" value="ResIII"/>
    <property type="match status" value="1"/>
</dbReference>
<dbReference type="InterPro" id="IPR001943">
    <property type="entry name" value="UVR_dom"/>
</dbReference>
<dbReference type="SMART" id="SM00490">
    <property type="entry name" value="HELICc"/>
    <property type="match status" value="1"/>
</dbReference>
<dbReference type="PANTHER" id="PTHR24029">
    <property type="entry name" value="UVRABC SYSTEM PROTEIN B"/>
    <property type="match status" value="1"/>
</dbReference>
<dbReference type="PANTHER" id="PTHR24029:SF0">
    <property type="entry name" value="UVRABC SYSTEM PROTEIN B"/>
    <property type="match status" value="1"/>
</dbReference>
<evidence type="ECO:0000256" key="3">
    <source>
        <dbReference type="ARBA" id="ARBA00022490"/>
    </source>
</evidence>
<dbReference type="Gene3D" id="3.40.50.300">
    <property type="entry name" value="P-loop containing nucleotide triphosphate hydrolases"/>
    <property type="match status" value="3"/>
</dbReference>
<comment type="caution">
    <text evidence="17">The sequence shown here is derived from an EMBL/GenBank/DDBJ whole genome shotgun (WGS) entry which is preliminary data.</text>
</comment>
<dbReference type="SUPFAM" id="SSF52540">
    <property type="entry name" value="P-loop containing nucleoside triphosphate hydrolases"/>
    <property type="match status" value="2"/>
</dbReference>
<comment type="subunit">
    <text evidence="10 12 13">Forms a heterotetramer with UvrA during the search for lesions. Interacts with UvrC in an incision complex.</text>
</comment>
<dbReference type="PROSITE" id="PS50151">
    <property type="entry name" value="UVR"/>
    <property type="match status" value="1"/>
</dbReference>
<dbReference type="PROSITE" id="PS51192">
    <property type="entry name" value="HELICASE_ATP_BIND_1"/>
    <property type="match status" value="1"/>
</dbReference>
<evidence type="ECO:0000256" key="7">
    <source>
        <dbReference type="ARBA" id="ARBA00022840"/>
    </source>
</evidence>
<dbReference type="NCBIfam" id="TIGR00631">
    <property type="entry name" value="uvrb"/>
    <property type="match status" value="1"/>
</dbReference>
<dbReference type="SMART" id="SM00487">
    <property type="entry name" value="DEXDc"/>
    <property type="match status" value="1"/>
</dbReference>
<gene>
    <name evidence="12" type="primary">uvrB</name>
    <name evidence="17" type="ORF">A3783_01160</name>
</gene>
<dbReference type="EMBL" id="LVVL01000001">
    <property type="protein sequence ID" value="OAN14568.1"/>
    <property type="molecule type" value="Genomic_DNA"/>
</dbReference>
<evidence type="ECO:0000259" key="15">
    <source>
        <dbReference type="PROSITE" id="PS51192"/>
    </source>
</evidence>
<evidence type="ECO:0000256" key="8">
    <source>
        <dbReference type="ARBA" id="ARBA00022881"/>
    </source>
</evidence>
<evidence type="ECO:0000256" key="6">
    <source>
        <dbReference type="ARBA" id="ARBA00022769"/>
    </source>
</evidence>
<evidence type="ECO:0000313" key="17">
    <source>
        <dbReference type="EMBL" id="OAN14568.1"/>
    </source>
</evidence>
<evidence type="ECO:0000256" key="9">
    <source>
        <dbReference type="ARBA" id="ARBA00023204"/>
    </source>
</evidence>
<dbReference type="InterPro" id="IPR024759">
    <property type="entry name" value="UvrB_YAD/RRR_dom"/>
</dbReference>
<evidence type="ECO:0000256" key="12">
    <source>
        <dbReference type="HAMAP-Rule" id="MF_00204"/>
    </source>
</evidence>
<evidence type="ECO:0000256" key="11">
    <source>
        <dbReference type="ARBA" id="ARBA00029504"/>
    </source>
</evidence>
<evidence type="ECO:0000256" key="2">
    <source>
        <dbReference type="ARBA" id="ARBA00008533"/>
    </source>
</evidence>
<dbReference type="Pfam" id="PF00271">
    <property type="entry name" value="Helicase_C"/>
    <property type="match status" value="1"/>
</dbReference>
<reference evidence="17 18" key="1">
    <citation type="submission" date="2016-03" db="EMBL/GenBank/DDBJ databases">
        <authorList>
            <person name="Cho S.-Y."/>
            <person name="Lim S."/>
            <person name="Kim H."/>
            <person name="Soh E.H."/>
            <person name="Moon J.S."/>
        </authorList>
    </citation>
    <scope>NUCLEOTIDE SEQUENCE [LARGE SCALE GENOMIC DNA]</scope>
    <source>
        <strain evidence="17 18">KCTC 3810</strain>
    </source>
</reference>
<evidence type="ECO:0000256" key="1">
    <source>
        <dbReference type="ARBA" id="ARBA00004496"/>
    </source>
</evidence>
<dbReference type="Pfam" id="PF17757">
    <property type="entry name" value="UvrB_inter"/>
    <property type="match status" value="1"/>
</dbReference>
<keyword evidence="9 12" id="KW-0234">DNA repair</keyword>
<dbReference type="RefSeq" id="WP_028105770.1">
    <property type="nucleotide sequence ID" value="NZ_LVVL01000001.1"/>
</dbReference>
<dbReference type="HAMAP" id="MF_00204">
    <property type="entry name" value="UvrB"/>
    <property type="match status" value="1"/>
</dbReference>
<dbReference type="CDD" id="cd17916">
    <property type="entry name" value="DEXHc_UvrB"/>
    <property type="match status" value="1"/>
</dbReference>
<comment type="similarity">
    <text evidence="2 12 13">Belongs to the UvrB family.</text>
</comment>
<feature type="domain" description="Helicase C-terminal" evidence="16">
    <location>
        <begin position="428"/>
        <end position="590"/>
    </location>
</feature>
<evidence type="ECO:0000256" key="4">
    <source>
        <dbReference type="ARBA" id="ARBA00022741"/>
    </source>
</evidence>
<dbReference type="InterPro" id="IPR004807">
    <property type="entry name" value="UvrB"/>
</dbReference>
<comment type="function">
    <text evidence="12">The UvrABC repair system catalyzes the recognition and processing of DNA lesions. A damage recognition complex composed of 2 UvrA and 2 UvrB subunits scans DNA for abnormalities. Upon binding of the UvrA(2)B(2) complex to a putative damaged site, the DNA wraps around one UvrB monomer. DNA wrap is dependent on ATP binding by UvrB and probably causes local melting of the DNA helix, facilitating insertion of UvrB beta-hairpin between the DNA strands. Then UvrB probes one DNA strand for the presence of a lesion. If a lesion is found the UvrA subunits dissociate and the UvrB-DNA preincision complex is formed. This complex is subsequently bound by UvrC and the second UvrB is released. If no lesion is found, the DNA wraps around the other UvrB subunit that will check the other stand for damage.</text>
</comment>
<keyword evidence="8 12" id="KW-0267">Excision nuclease</keyword>
<dbReference type="InterPro" id="IPR014001">
    <property type="entry name" value="Helicase_ATP-bd"/>
</dbReference>
<keyword evidence="6 12" id="KW-0228">DNA excision</keyword>
<dbReference type="NCBIfam" id="NF003673">
    <property type="entry name" value="PRK05298.1"/>
    <property type="match status" value="1"/>
</dbReference>
<dbReference type="PROSITE" id="PS51194">
    <property type="entry name" value="HELICASE_CTER"/>
    <property type="match status" value="1"/>
</dbReference>
<feature type="domain" description="Helicase ATP-binding" evidence="15">
    <location>
        <begin position="24"/>
        <end position="159"/>
    </location>
</feature>
<accession>A0ABX2V8L8</accession>
<comment type="domain">
    <text evidence="12">The beta-hairpin motif is involved in DNA binding.</text>
</comment>
<dbReference type="SUPFAM" id="SSF46600">
    <property type="entry name" value="C-terminal UvrC-binding domain of UvrB"/>
    <property type="match status" value="1"/>
</dbReference>
<protein>
    <recommendedName>
        <fullName evidence="11 12">UvrABC system protein B</fullName>
        <shortName evidence="12">Protein UvrB</shortName>
    </recommendedName>
    <alternativeName>
        <fullName evidence="12">Excinuclease ABC subunit B</fullName>
    </alternativeName>
</protein>
<comment type="subcellular location">
    <subcellularLocation>
        <location evidence="1 12 13">Cytoplasm</location>
    </subcellularLocation>
</comment>
<dbReference type="InterPro" id="IPR006935">
    <property type="entry name" value="Helicase/UvrB_N"/>
</dbReference>
<dbReference type="InterPro" id="IPR036876">
    <property type="entry name" value="UVR_dom_sf"/>
</dbReference>
<evidence type="ECO:0000256" key="5">
    <source>
        <dbReference type="ARBA" id="ARBA00022763"/>
    </source>
</evidence>
<dbReference type="Pfam" id="PF02151">
    <property type="entry name" value="UVR"/>
    <property type="match status" value="1"/>
</dbReference>
<dbReference type="CDD" id="cd18790">
    <property type="entry name" value="SF2_C_UvrB"/>
    <property type="match status" value="1"/>
</dbReference>
<keyword evidence="12 13" id="KW-0742">SOS response</keyword>
<feature type="domain" description="UVR" evidence="14">
    <location>
        <begin position="619"/>
        <end position="654"/>
    </location>
</feature>
<keyword evidence="5 12" id="KW-0227">DNA damage</keyword>
<feature type="binding site" evidence="12">
    <location>
        <begin position="37"/>
        <end position="44"/>
    </location>
    <ligand>
        <name>ATP</name>
        <dbReference type="ChEBI" id="CHEBI:30616"/>
    </ligand>
</feature>
<feature type="short sequence motif" description="Beta-hairpin" evidence="12">
    <location>
        <begin position="90"/>
        <end position="113"/>
    </location>
</feature>
<proteinExistence type="inferred from homology"/>
<sequence length="655" mass="75155">MDFELVSPFEPGGDQPAAIEKLVAGVKDGERHQTLLGATGTGKTFTVSNVIKEIKKPTLVLAHNKTLAGQLYSEFKEFFPDNAVEYFVSFYDYYQPEAYVPSTDTFIEKDSSINDEIDKLRHSATSALFEREDVLIVASVSCIYGLGNPEEYNNHVLSLRVGNEMGRNEMLRRLIDIQYERNDIDFQRGRFRVRGDVVEIFPASRDEQCVRVEFFGDEIERIRDMDPLTGEIIADREHISIFPASHFVTGDTRLQKAIANIETELETQLAKMREDGMLLEAQRLEQRTNYDLEMMREMGYCSGIENYSRHLNLMPPGSTPYTLIDYFPKDFLLVADESHVTLPQIRGMYNGDQARKQVLVDHGFRLPSAKDNRPLRFEEFEEKVSQAIYISATPGPYELEHSKEMVEQIIRPTGLVDPTIEIHPITGQIDYLMDNIRERVAKNERVLVTTLTKKMSEDLTDYLKEHGVKVNYMHSEIKTLERIEIIRDLRLGKYDVLVGINLLREGLDIPEVSLVTILDADKEGFLRSERSLIQTIGRAARNSEGHVILFADKITDSMQRAMDETERRRNIQIAFNKEHGITPKTIQKDVRGVISTTIESDDTVEKLEKFDKLKKPERETLLEQLDQEMRQAAKDMQFERAAELRDLILELKAGA</sequence>
<organism evidence="17 18">
    <name type="scientific">Exiguobacterium undae</name>
    <dbReference type="NCBI Taxonomy" id="169177"/>
    <lineage>
        <taxon>Bacteria</taxon>
        <taxon>Bacillati</taxon>
        <taxon>Bacillota</taxon>
        <taxon>Bacilli</taxon>
        <taxon>Bacillales</taxon>
        <taxon>Bacillales Family XII. Incertae Sedis</taxon>
        <taxon>Exiguobacterium</taxon>
    </lineage>
</organism>
<keyword evidence="3 12" id="KW-0963">Cytoplasm</keyword>
<evidence type="ECO:0000259" key="14">
    <source>
        <dbReference type="PROSITE" id="PS50151"/>
    </source>
</evidence>
<dbReference type="Proteomes" id="UP000078447">
    <property type="component" value="Unassembled WGS sequence"/>
</dbReference>
<name>A0ABX2V8L8_9BACL</name>
<keyword evidence="4 12" id="KW-0547">Nucleotide-binding</keyword>
<evidence type="ECO:0000313" key="18">
    <source>
        <dbReference type="Proteomes" id="UP000078447"/>
    </source>
</evidence>
<dbReference type="Pfam" id="PF12344">
    <property type="entry name" value="UvrB"/>
    <property type="match status" value="1"/>
</dbReference>
<evidence type="ECO:0000259" key="16">
    <source>
        <dbReference type="PROSITE" id="PS51194"/>
    </source>
</evidence>
<keyword evidence="18" id="KW-1185">Reference proteome</keyword>
<keyword evidence="7 12" id="KW-0067">ATP-binding</keyword>
<dbReference type="Gene3D" id="4.10.860.10">
    <property type="entry name" value="UVR domain"/>
    <property type="match status" value="1"/>
</dbReference>
<dbReference type="InterPro" id="IPR041471">
    <property type="entry name" value="UvrB_inter"/>
</dbReference>
<evidence type="ECO:0000256" key="10">
    <source>
        <dbReference type="ARBA" id="ARBA00026033"/>
    </source>
</evidence>
<evidence type="ECO:0000256" key="13">
    <source>
        <dbReference type="RuleBase" id="RU003587"/>
    </source>
</evidence>
<dbReference type="InterPro" id="IPR001650">
    <property type="entry name" value="Helicase_C-like"/>
</dbReference>
<dbReference type="InterPro" id="IPR027417">
    <property type="entry name" value="P-loop_NTPase"/>
</dbReference>